<evidence type="ECO:0000256" key="2">
    <source>
        <dbReference type="ARBA" id="ARBA00010973"/>
    </source>
</evidence>
<proteinExistence type="inferred from homology"/>
<dbReference type="AlphaFoldDB" id="A0A317FI05"/>
<evidence type="ECO:0000313" key="7">
    <source>
        <dbReference type="Proteomes" id="UP000245765"/>
    </source>
</evidence>
<dbReference type="PANTHER" id="PTHR43123">
    <property type="entry name" value="POLYSACCHARIDE DEACETYLASE-RELATED"/>
    <property type="match status" value="1"/>
</dbReference>
<protein>
    <recommendedName>
        <fullName evidence="3">Chitooligosaccharide deacetylase</fullName>
    </recommendedName>
    <alternativeName>
        <fullName evidence="4">Nodulation protein B</fullName>
    </alternativeName>
</protein>
<dbReference type="OrthoDB" id="9787041at2"/>
<dbReference type="Gene3D" id="3.20.20.370">
    <property type="entry name" value="Glycoside hydrolase/deacetylase"/>
    <property type="match status" value="1"/>
</dbReference>
<dbReference type="RefSeq" id="WP_109868624.1">
    <property type="nucleotide sequence ID" value="NZ_QGNA01000001.1"/>
</dbReference>
<evidence type="ECO:0000256" key="3">
    <source>
        <dbReference type="ARBA" id="ARBA00020071"/>
    </source>
</evidence>
<evidence type="ECO:0000313" key="6">
    <source>
        <dbReference type="EMBL" id="PWS38002.1"/>
    </source>
</evidence>
<dbReference type="Pfam" id="PF01522">
    <property type="entry name" value="Polysacc_deac_1"/>
    <property type="match status" value="1"/>
</dbReference>
<reference evidence="7" key="1">
    <citation type="submission" date="2018-05" db="EMBL/GenBank/DDBJ databases">
        <authorList>
            <person name="Du Z."/>
            <person name="Wang X."/>
        </authorList>
    </citation>
    <scope>NUCLEOTIDE SEQUENCE [LARGE SCALE GENOMIC DNA]</scope>
    <source>
        <strain evidence="7">CQN31</strain>
    </source>
</reference>
<gene>
    <name evidence="6" type="ORF">DFH01_01435</name>
</gene>
<feature type="domain" description="NodB homology" evidence="5">
    <location>
        <begin position="69"/>
        <end position="286"/>
    </location>
</feature>
<dbReference type="InterPro" id="IPR002509">
    <property type="entry name" value="NODB_dom"/>
</dbReference>
<sequence length="308" mass="34977">MPWETKRDFIGYGGKWPDPQWPGGAKVAVNFVLNVEEGSEYSVQDGDGFTETHLSESHGRASLPGGRDMGAETLFEFGSRVGAWRVLRIFAERGIPMTMFACARALERNPPLAAAIRESGHDLCGHGWRWEKHFELDEATERDHIARAVESFRRTLGMPPAGWYCRYAPSVNTRRLLMEYDCILYDSDHYGDELPFWMTVEGRPRLIVPYSLTTNDTRFYSGHGTADQWFGFCRDAFDLLWQEGAAGQPRMMSIGLHSRIIGHPARAMGLARLLDHMQAKGGVWFARRIEIARHWMATHPYPGKGLNE</sequence>
<name>A0A317FI05_9PROT</name>
<dbReference type="GO" id="GO:0016810">
    <property type="term" value="F:hydrolase activity, acting on carbon-nitrogen (but not peptide) bonds"/>
    <property type="evidence" value="ECO:0007669"/>
    <property type="project" value="InterPro"/>
</dbReference>
<accession>A0A317FI05</accession>
<comment type="function">
    <text evidence="1">Is involved in generating a small heat-stable compound (Nod), an acylated oligomer of N-acetylglucosamine, that stimulates mitosis in various plant protoplasts.</text>
</comment>
<evidence type="ECO:0000259" key="5">
    <source>
        <dbReference type="PROSITE" id="PS51677"/>
    </source>
</evidence>
<dbReference type="GO" id="GO:0005975">
    <property type="term" value="P:carbohydrate metabolic process"/>
    <property type="evidence" value="ECO:0007669"/>
    <property type="project" value="InterPro"/>
</dbReference>
<dbReference type="SUPFAM" id="SSF88713">
    <property type="entry name" value="Glycoside hydrolase/deacetylase"/>
    <property type="match status" value="1"/>
</dbReference>
<organism evidence="6 7">
    <name type="scientific">Falsiroseomonas bella</name>
    <dbReference type="NCBI Taxonomy" id="2184016"/>
    <lineage>
        <taxon>Bacteria</taxon>
        <taxon>Pseudomonadati</taxon>
        <taxon>Pseudomonadota</taxon>
        <taxon>Alphaproteobacteria</taxon>
        <taxon>Acetobacterales</taxon>
        <taxon>Roseomonadaceae</taxon>
        <taxon>Falsiroseomonas</taxon>
    </lineage>
</organism>
<evidence type="ECO:0000256" key="4">
    <source>
        <dbReference type="ARBA" id="ARBA00032976"/>
    </source>
</evidence>
<keyword evidence="7" id="KW-1185">Reference proteome</keyword>
<dbReference type="PANTHER" id="PTHR43123:SF1">
    <property type="entry name" value="POLYSACCHARIDE DEACETYLASE-RELATED"/>
    <property type="match status" value="1"/>
</dbReference>
<dbReference type="PROSITE" id="PS51677">
    <property type="entry name" value="NODB"/>
    <property type="match status" value="1"/>
</dbReference>
<comment type="similarity">
    <text evidence="2">Belongs to the polysaccharide deacetylase family.</text>
</comment>
<comment type="caution">
    <text evidence="6">The sequence shown here is derived from an EMBL/GenBank/DDBJ whole genome shotgun (WGS) entry which is preliminary data.</text>
</comment>
<dbReference type="InterPro" id="IPR011330">
    <property type="entry name" value="Glyco_hydro/deAcase_b/a-brl"/>
</dbReference>
<dbReference type="EMBL" id="QGNA01000001">
    <property type="protein sequence ID" value="PWS38002.1"/>
    <property type="molecule type" value="Genomic_DNA"/>
</dbReference>
<dbReference type="Proteomes" id="UP000245765">
    <property type="component" value="Unassembled WGS sequence"/>
</dbReference>
<evidence type="ECO:0000256" key="1">
    <source>
        <dbReference type="ARBA" id="ARBA00003236"/>
    </source>
</evidence>